<evidence type="ECO:0000256" key="1">
    <source>
        <dbReference type="SAM" id="MobiDB-lite"/>
    </source>
</evidence>
<feature type="compositionally biased region" description="Polar residues" evidence="1">
    <location>
        <begin position="36"/>
        <end position="47"/>
    </location>
</feature>
<feature type="compositionally biased region" description="Basic residues" evidence="1">
    <location>
        <begin position="174"/>
        <end position="186"/>
    </location>
</feature>
<name>A0A8J2KY87_9HEXA</name>
<evidence type="ECO:0000313" key="3">
    <source>
        <dbReference type="Proteomes" id="UP000708208"/>
    </source>
</evidence>
<comment type="caution">
    <text evidence="2">The sequence shown here is derived from an EMBL/GenBank/DDBJ whole genome shotgun (WGS) entry which is preliminary data.</text>
</comment>
<reference evidence="2" key="1">
    <citation type="submission" date="2021-06" db="EMBL/GenBank/DDBJ databases">
        <authorList>
            <person name="Hodson N. C."/>
            <person name="Mongue J. A."/>
            <person name="Jaron S. K."/>
        </authorList>
    </citation>
    <scope>NUCLEOTIDE SEQUENCE</scope>
</reference>
<gene>
    <name evidence="2" type="ORF">AFUS01_LOCUS35675</name>
</gene>
<feature type="region of interest" description="Disordered" evidence="1">
    <location>
        <begin position="1"/>
        <end position="101"/>
    </location>
</feature>
<keyword evidence="3" id="KW-1185">Reference proteome</keyword>
<proteinExistence type="predicted"/>
<accession>A0A8J2KY87</accession>
<feature type="compositionally biased region" description="Basic and acidic residues" evidence="1">
    <location>
        <begin position="71"/>
        <end position="86"/>
    </location>
</feature>
<protein>
    <submittedName>
        <fullName evidence="2">Uncharacterized protein</fullName>
    </submittedName>
</protein>
<organism evidence="2 3">
    <name type="scientific">Allacma fusca</name>
    <dbReference type="NCBI Taxonomy" id="39272"/>
    <lineage>
        <taxon>Eukaryota</taxon>
        <taxon>Metazoa</taxon>
        <taxon>Ecdysozoa</taxon>
        <taxon>Arthropoda</taxon>
        <taxon>Hexapoda</taxon>
        <taxon>Collembola</taxon>
        <taxon>Symphypleona</taxon>
        <taxon>Sminthuridae</taxon>
        <taxon>Allacma</taxon>
    </lineage>
</organism>
<feature type="compositionally biased region" description="Polar residues" evidence="1">
    <location>
        <begin position="1"/>
        <end position="13"/>
    </location>
</feature>
<feature type="region of interest" description="Disordered" evidence="1">
    <location>
        <begin position="164"/>
        <end position="187"/>
    </location>
</feature>
<evidence type="ECO:0000313" key="2">
    <source>
        <dbReference type="EMBL" id="CAG7825572.1"/>
    </source>
</evidence>
<dbReference type="AlphaFoldDB" id="A0A8J2KY87"/>
<feature type="compositionally biased region" description="Basic and acidic residues" evidence="1">
    <location>
        <begin position="164"/>
        <end position="173"/>
    </location>
</feature>
<dbReference type="Proteomes" id="UP000708208">
    <property type="component" value="Unassembled WGS sequence"/>
</dbReference>
<dbReference type="EMBL" id="CAJVCH010536757">
    <property type="protein sequence ID" value="CAG7825572.1"/>
    <property type="molecule type" value="Genomic_DNA"/>
</dbReference>
<sequence>MFSKDQGITSTPKRNVLDFVSRVRSSLDFTKRIPTTDKQTGKRQQLNEGERTADTEENTSNEEQRQGSSESEGRNEVDSESDKSNDDNQGQISAPPDTGTTKCVVAFNTKRFRKTPGEAFLRDYRKCKFKSCPATFALTLRSHPSEKYKEIIFEVVLVKRSGKPHHDEQEMRKGVPRPHSTRCKRHQSSEGMDADFQVVDMWQYLLRFICKKV</sequence>